<feature type="binding site" evidence="7">
    <location>
        <position position="367"/>
    </location>
    <ligand>
        <name>3-phosphoshikimate</name>
        <dbReference type="ChEBI" id="CHEBI:145989"/>
    </ligand>
</feature>
<dbReference type="PROSITE" id="PS00104">
    <property type="entry name" value="EPSP_SYNTHASE_1"/>
    <property type="match status" value="1"/>
</dbReference>
<keyword evidence="10" id="KW-1185">Reference proteome</keyword>
<feature type="binding site" evidence="7">
    <location>
        <position position="191"/>
    </location>
    <ligand>
        <name>3-phosphoshikimate</name>
        <dbReference type="ChEBI" id="CHEBI:145989"/>
    </ligand>
</feature>
<dbReference type="InterPro" id="IPR036968">
    <property type="entry name" value="Enolpyruvate_Tfrase_sf"/>
</dbReference>
<dbReference type="PANTHER" id="PTHR21090">
    <property type="entry name" value="AROM/DEHYDROQUINATE SYNTHASE"/>
    <property type="match status" value="1"/>
</dbReference>
<comment type="caution">
    <text evidence="9">The sequence shown here is derived from an EMBL/GenBank/DDBJ whole genome shotgun (WGS) entry which is preliminary data.</text>
</comment>
<feature type="binding site" evidence="7">
    <location>
        <position position="48"/>
    </location>
    <ligand>
        <name>3-phosphoshikimate</name>
        <dbReference type="ChEBI" id="CHEBI:145989"/>
    </ligand>
</feature>
<evidence type="ECO:0000259" key="8">
    <source>
        <dbReference type="Pfam" id="PF00275"/>
    </source>
</evidence>
<organism evidence="9 10">
    <name type="scientific">Kitasatospora cystarginea</name>
    <dbReference type="NCBI Taxonomy" id="58350"/>
    <lineage>
        <taxon>Bacteria</taxon>
        <taxon>Bacillati</taxon>
        <taxon>Actinomycetota</taxon>
        <taxon>Actinomycetes</taxon>
        <taxon>Kitasatosporales</taxon>
        <taxon>Streptomycetaceae</taxon>
        <taxon>Kitasatospora</taxon>
    </lineage>
</organism>
<dbReference type="InterPro" id="IPR006264">
    <property type="entry name" value="EPSP_synthase"/>
</dbReference>
<protein>
    <recommendedName>
        <fullName evidence="7">3-phosphoshikimate 1-carboxyvinyltransferase</fullName>
        <ecNumber evidence="7">2.5.1.19</ecNumber>
    </recommendedName>
    <alternativeName>
        <fullName evidence="7">5-enolpyruvylshikimate-3-phosphate synthase</fullName>
        <shortName evidence="7">EPSP synthase</shortName>
        <shortName evidence="7">EPSPS</shortName>
    </alternativeName>
</protein>
<dbReference type="RefSeq" id="WP_344634644.1">
    <property type="nucleotide sequence ID" value="NZ_BAAATR010000002.1"/>
</dbReference>
<dbReference type="Proteomes" id="UP001500305">
    <property type="component" value="Unassembled WGS sequence"/>
</dbReference>
<dbReference type="Pfam" id="PF00275">
    <property type="entry name" value="EPSP_synthase"/>
    <property type="match status" value="1"/>
</dbReference>
<feature type="binding site" evidence="7">
    <location>
        <position position="43"/>
    </location>
    <ligand>
        <name>phosphoenolpyruvate</name>
        <dbReference type="ChEBI" id="CHEBI:58702"/>
    </ligand>
</feature>
<dbReference type="SUPFAM" id="SSF55205">
    <property type="entry name" value="EPT/RTPC-like"/>
    <property type="match status" value="1"/>
</dbReference>
<comment type="similarity">
    <text evidence="2 7">Belongs to the EPSP synthase family.</text>
</comment>
<feature type="domain" description="Enolpyruvate transferase" evidence="8">
    <location>
        <begin position="38"/>
        <end position="448"/>
    </location>
</feature>
<dbReference type="InterPro" id="IPR013792">
    <property type="entry name" value="RNA3'P_cycl/enolpyr_Trfase_a/b"/>
</dbReference>
<dbReference type="InterPro" id="IPR001986">
    <property type="entry name" value="Enolpyruvate_Tfrase_dom"/>
</dbReference>
<evidence type="ECO:0000256" key="3">
    <source>
        <dbReference type="ARBA" id="ARBA00022605"/>
    </source>
</evidence>
<keyword evidence="7" id="KW-0963">Cytoplasm</keyword>
<comment type="function">
    <text evidence="7">Catalyzes the transfer of the enolpyruvyl moiety of phosphoenolpyruvate (PEP) to the 5-hydroxyl of shikimate-3-phosphate (S3P) to produce enolpyruvyl shikimate-3-phosphate and inorganic phosphate.</text>
</comment>
<evidence type="ECO:0000256" key="1">
    <source>
        <dbReference type="ARBA" id="ARBA00004811"/>
    </source>
</evidence>
<name>A0ABN3DGB9_9ACTN</name>
<feature type="binding site" evidence="7">
    <location>
        <position position="340"/>
    </location>
    <ligand>
        <name>3-phosphoshikimate</name>
        <dbReference type="ChEBI" id="CHEBI:145989"/>
    </ligand>
</feature>
<reference evidence="9 10" key="1">
    <citation type="journal article" date="2019" name="Int. J. Syst. Evol. Microbiol.">
        <title>The Global Catalogue of Microorganisms (GCM) 10K type strain sequencing project: providing services to taxonomists for standard genome sequencing and annotation.</title>
        <authorList>
            <consortium name="The Broad Institute Genomics Platform"/>
            <consortium name="The Broad Institute Genome Sequencing Center for Infectious Disease"/>
            <person name="Wu L."/>
            <person name="Ma J."/>
        </authorList>
    </citation>
    <scope>NUCLEOTIDE SEQUENCE [LARGE SCALE GENOMIC DNA]</scope>
    <source>
        <strain evidence="9 10">JCM 7356</strain>
    </source>
</reference>
<dbReference type="Gene3D" id="3.65.10.10">
    <property type="entry name" value="Enolpyruvate transferase domain"/>
    <property type="match status" value="2"/>
</dbReference>
<feature type="binding site" evidence="7">
    <location>
        <position position="43"/>
    </location>
    <ligand>
        <name>3-phosphoshikimate</name>
        <dbReference type="ChEBI" id="CHEBI:145989"/>
    </ligand>
</feature>
<comment type="subunit">
    <text evidence="7">Monomer.</text>
</comment>
<feature type="binding site" evidence="7">
    <location>
        <position position="371"/>
    </location>
    <ligand>
        <name>phosphoenolpyruvate</name>
        <dbReference type="ChEBI" id="CHEBI:58702"/>
    </ligand>
</feature>
<evidence type="ECO:0000256" key="5">
    <source>
        <dbReference type="ARBA" id="ARBA00023141"/>
    </source>
</evidence>
<dbReference type="PIRSF" id="PIRSF000505">
    <property type="entry name" value="EPSPS"/>
    <property type="match status" value="1"/>
</dbReference>
<evidence type="ECO:0000256" key="6">
    <source>
        <dbReference type="ARBA" id="ARBA00044633"/>
    </source>
</evidence>
<feature type="binding site" evidence="7">
    <location>
        <position position="189"/>
    </location>
    <ligand>
        <name>3-phosphoshikimate</name>
        <dbReference type="ChEBI" id="CHEBI:145989"/>
    </ligand>
</feature>
<dbReference type="HAMAP" id="MF_00210">
    <property type="entry name" value="EPSP_synth"/>
    <property type="match status" value="1"/>
</dbReference>
<accession>A0ABN3DGB9</accession>
<keyword evidence="5 7" id="KW-0057">Aromatic amino acid biosynthesis</keyword>
<gene>
    <name evidence="9" type="primary">aroA_1</name>
    <name evidence="7" type="synonym">aroA</name>
    <name evidence="9" type="ORF">GCM10010430_06570</name>
</gene>
<evidence type="ECO:0000313" key="10">
    <source>
        <dbReference type="Proteomes" id="UP001500305"/>
    </source>
</evidence>
<evidence type="ECO:0000256" key="4">
    <source>
        <dbReference type="ARBA" id="ARBA00022679"/>
    </source>
</evidence>
<comment type="subcellular location">
    <subcellularLocation>
        <location evidence="7">Cytoplasm</location>
    </subcellularLocation>
</comment>
<evidence type="ECO:0000256" key="7">
    <source>
        <dbReference type="HAMAP-Rule" id="MF_00210"/>
    </source>
</evidence>
<feature type="binding site" evidence="7">
    <location>
        <position position="191"/>
    </location>
    <ligand>
        <name>phosphoenolpyruvate</name>
        <dbReference type="ChEBI" id="CHEBI:58702"/>
    </ligand>
</feature>
<keyword evidence="4 7" id="KW-0808">Transferase</keyword>
<comment type="pathway">
    <text evidence="1 7">Metabolic intermediate biosynthesis; chorismate biosynthesis; chorismate from D-erythrose 4-phosphate and phosphoenolpyruvate: step 6/7.</text>
</comment>
<proteinExistence type="inferred from homology"/>
<feature type="active site" description="Proton acceptor" evidence="7">
    <location>
        <position position="340"/>
    </location>
</feature>
<comment type="catalytic activity">
    <reaction evidence="6">
        <text>3-phosphoshikimate + phosphoenolpyruvate = 5-O-(1-carboxyvinyl)-3-phosphoshikimate + phosphate</text>
        <dbReference type="Rhea" id="RHEA:21256"/>
        <dbReference type="ChEBI" id="CHEBI:43474"/>
        <dbReference type="ChEBI" id="CHEBI:57701"/>
        <dbReference type="ChEBI" id="CHEBI:58702"/>
        <dbReference type="ChEBI" id="CHEBI:145989"/>
        <dbReference type="EC" id="2.5.1.19"/>
    </reaction>
    <physiologicalReaction direction="left-to-right" evidence="6">
        <dbReference type="Rhea" id="RHEA:21257"/>
    </physiologicalReaction>
</comment>
<dbReference type="PANTHER" id="PTHR21090:SF5">
    <property type="entry name" value="PENTAFUNCTIONAL AROM POLYPEPTIDE"/>
    <property type="match status" value="1"/>
</dbReference>
<dbReference type="InterPro" id="IPR023193">
    <property type="entry name" value="EPSP_synthase_CS"/>
</dbReference>
<dbReference type="EMBL" id="BAAATR010000002">
    <property type="protein sequence ID" value="GAA2229342.1"/>
    <property type="molecule type" value="Genomic_DNA"/>
</dbReference>
<evidence type="ECO:0000256" key="2">
    <source>
        <dbReference type="ARBA" id="ARBA00009948"/>
    </source>
</evidence>
<feature type="binding site" evidence="7">
    <location>
        <position position="413"/>
    </location>
    <ligand>
        <name>phosphoenolpyruvate</name>
        <dbReference type="ChEBI" id="CHEBI:58702"/>
    </ligand>
</feature>
<keyword evidence="3 7" id="KW-0028">Amino-acid biosynthesis</keyword>
<evidence type="ECO:0000313" key="9">
    <source>
        <dbReference type="EMBL" id="GAA2229342.1"/>
    </source>
</evidence>
<comment type="caution">
    <text evidence="7">Lacks conserved residue(s) required for the propagation of feature annotation.</text>
</comment>
<sequence>MTVPDDRYAGLLDQARALPDRILVRSVHPAEAGGPALQPHPDKAISQRATVLAAVADGTSRLSNVADCADVRCNLRALGKLGIQVRVTGPGELMVTGTAASGIRITDRTLDAGNSATTSRLLLAVLAGSTSDCVVTGNRLLRSRPMTEVLDPLRELGAEIEELGEPGRLPLRVRGARLRGGEVNVTVDSAQPVSALQFAALNAAGPVRIRRRTMARDHTERLLRWTGVPVAQSELDLLVTPRRPRAFDLTVPGDPSGAALLAALHLASAQPGQELTLTRVGLNPLRTGFLRILAAMGATVTETVTSQDGPEPAGDIRIVLPGPLRGTVVEGRQLVQSAIDELPLVAALAAVAKGRTVIRDAAELKGKDTDRIASTVELLAAFGIAARATPDGLMVEPGTPVAPEQLRLPADHRVIFAAFVLALLAGGGCELSGVRAAATSHPGAIDDLARFARLEIR</sequence>
<feature type="binding site" evidence="7">
    <location>
        <position position="144"/>
    </location>
    <ligand>
        <name>phosphoenolpyruvate</name>
        <dbReference type="ChEBI" id="CHEBI:58702"/>
    </ligand>
</feature>
<dbReference type="EC" id="2.5.1.19" evidence="7"/>